<gene>
    <name evidence="2" type="ORF">ABC977_15500</name>
</gene>
<dbReference type="RefSeq" id="WP_369668196.1">
    <property type="nucleotide sequence ID" value="NZ_JBDKXB010000029.1"/>
</dbReference>
<dbReference type="EMBL" id="JBDKXB010000029">
    <property type="protein sequence ID" value="MEY6433810.1"/>
    <property type="molecule type" value="Genomic_DNA"/>
</dbReference>
<evidence type="ECO:0000313" key="3">
    <source>
        <dbReference type="Proteomes" id="UP001564408"/>
    </source>
</evidence>
<accession>A0ABV4BMW0</accession>
<protein>
    <recommendedName>
        <fullName evidence="4">ESX secretion-associated protein EspG</fullName>
    </recommendedName>
</protein>
<proteinExistence type="predicted"/>
<evidence type="ECO:0008006" key="4">
    <source>
        <dbReference type="Google" id="ProtNLM"/>
    </source>
</evidence>
<feature type="region of interest" description="Disordered" evidence="1">
    <location>
        <begin position="157"/>
        <end position="184"/>
    </location>
</feature>
<comment type="caution">
    <text evidence="2">The sequence shown here is derived from an EMBL/GenBank/DDBJ whole genome shotgun (WGS) entry which is preliminary data.</text>
</comment>
<reference evidence="2 3" key="1">
    <citation type="submission" date="2024-05" db="EMBL/GenBank/DDBJ databases">
        <title>Genome Sequence and Characterization of the New Strain Purple Sulfur Bacterium of Genus Thioalkalicoccus.</title>
        <authorList>
            <person name="Bryantseva I.A."/>
            <person name="Kyndt J.A."/>
            <person name="Imhoff J.F."/>
        </authorList>
    </citation>
    <scope>NUCLEOTIDE SEQUENCE [LARGE SCALE GENOMIC DNA]</scope>
    <source>
        <strain evidence="2 3">Um2</strain>
    </source>
</reference>
<organism evidence="2 3">
    <name type="scientific">Thioalkalicoccus limnaeus</name>
    <dbReference type="NCBI Taxonomy" id="120681"/>
    <lineage>
        <taxon>Bacteria</taxon>
        <taxon>Pseudomonadati</taxon>
        <taxon>Pseudomonadota</taxon>
        <taxon>Gammaproteobacteria</taxon>
        <taxon>Chromatiales</taxon>
        <taxon>Chromatiaceae</taxon>
        <taxon>Thioalkalicoccus</taxon>
    </lineage>
</organism>
<sequence>MSSRSELSIEFVAPAAARIQWEVGALAWARLDAEFPGGVGATRALLRLRRVQCNGTVQPIAAIDLGERAAAHRGQSLIPLAGSGDYEAELGLASADGGWLVLCRSTRRAFQIGGDESVPAARQAREPGMRPESVSEPVVPSQWGWLLEEIAGAGIAGAPSRARDSTSGAPGRGPAAAGYRAVSRRSDGVETQAELLVFGSGPPGAVVDLYGRPFRVGPGGAFALRFAIPDEELLDRILAGATEVAPRRPDDGPE</sequence>
<evidence type="ECO:0000256" key="1">
    <source>
        <dbReference type="SAM" id="MobiDB-lite"/>
    </source>
</evidence>
<feature type="compositionally biased region" description="Low complexity" evidence="1">
    <location>
        <begin position="168"/>
        <end position="181"/>
    </location>
</feature>
<evidence type="ECO:0000313" key="2">
    <source>
        <dbReference type="EMBL" id="MEY6433810.1"/>
    </source>
</evidence>
<name>A0ABV4BMW0_9GAMM</name>
<dbReference type="Proteomes" id="UP001564408">
    <property type="component" value="Unassembled WGS sequence"/>
</dbReference>
<keyword evidence="3" id="KW-1185">Reference proteome</keyword>